<protein>
    <submittedName>
        <fullName evidence="1">Uncharacterized protein</fullName>
    </submittedName>
</protein>
<dbReference type="RefSeq" id="WP_069833666.1">
    <property type="nucleotide sequence ID" value="NZ_MDGQ01000003.1"/>
</dbReference>
<evidence type="ECO:0000313" key="1">
    <source>
        <dbReference type="EMBL" id="OEK06355.1"/>
    </source>
</evidence>
<dbReference type="STRING" id="1563681.BFP71_01370"/>
<dbReference type="Proteomes" id="UP000095552">
    <property type="component" value="Unassembled WGS sequence"/>
</dbReference>
<organism evidence="1 2">
    <name type="scientific">Roseivirga misakiensis</name>
    <dbReference type="NCBI Taxonomy" id="1563681"/>
    <lineage>
        <taxon>Bacteria</taxon>
        <taxon>Pseudomonadati</taxon>
        <taxon>Bacteroidota</taxon>
        <taxon>Cytophagia</taxon>
        <taxon>Cytophagales</taxon>
        <taxon>Roseivirgaceae</taxon>
        <taxon>Roseivirga</taxon>
    </lineage>
</organism>
<dbReference type="EMBL" id="MDGQ01000003">
    <property type="protein sequence ID" value="OEK06355.1"/>
    <property type="molecule type" value="Genomic_DNA"/>
</dbReference>
<reference evidence="1 2" key="1">
    <citation type="submission" date="2016-08" db="EMBL/GenBank/DDBJ databases">
        <title>Draft genome of Fabibacter sp. strain SK-8.</title>
        <authorList>
            <person name="Wong S.-K."/>
            <person name="Hamasaki K."/>
            <person name="Yoshizawa S."/>
        </authorList>
    </citation>
    <scope>NUCLEOTIDE SEQUENCE [LARGE SCALE GENOMIC DNA]</scope>
    <source>
        <strain evidence="1 2">SK-8</strain>
    </source>
</reference>
<accession>A0A1E5T4P8</accession>
<dbReference type="AlphaFoldDB" id="A0A1E5T4P8"/>
<sequence length="82" mass="9662">MACPTHKYEYYNKELAEMAMIDQHIYKGFEPHQGPQNVYECDHCGAWHLTSKSASRNPKLQEMIDSGELKRKQEASRWERGF</sequence>
<gene>
    <name evidence="1" type="ORF">BFP71_01370</name>
</gene>
<evidence type="ECO:0000313" key="2">
    <source>
        <dbReference type="Proteomes" id="UP000095552"/>
    </source>
</evidence>
<keyword evidence="2" id="KW-1185">Reference proteome</keyword>
<comment type="caution">
    <text evidence="1">The sequence shown here is derived from an EMBL/GenBank/DDBJ whole genome shotgun (WGS) entry which is preliminary data.</text>
</comment>
<proteinExistence type="predicted"/>
<name>A0A1E5T4P8_9BACT</name>
<dbReference type="OrthoDB" id="981783at2"/>